<evidence type="ECO:0000256" key="1">
    <source>
        <dbReference type="ARBA" id="ARBA00010164"/>
    </source>
</evidence>
<gene>
    <name evidence="6" type="ORF">RAN89_13830</name>
</gene>
<dbReference type="Gene3D" id="1.10.1070.20">
    <property type="match status" value="1"/>
</dbReference>
<comment type="similarity">
    <text evidence="1">Belongs to the HipA Ser/Thr kinase family.</text>
</comment>
<dbReference type="EMBL" id="CP132507">
    <property type="protein sequence ID" value="WNO03982.1"/>
    <property type="molecule type" value="Genomic_DNA"/>
</dbReference>
<dbReference type="Pfam" id="PF13657">
    <property type="entry name" value="Couple_hipA"/>
    <property type="match status" value="1"/>
</dbReference>
<evidence type="ECO:0000256" key="3">
    <source>
        <dbReference type="ARBA" id="ARBA00022777"/>
    </source>
</evidence>
<dbReference type="RefSeq" id="WP_313866853.1">
    <property type="nucleotide sequence ID" value="NZ_CP132507.1"/>
</dbReference>
<keyword evidence="7" id="KW-1185">Reference proteome</keyword>
<dbReference type="PANTHER" id="PTHR37419:SF1">
    <property type="entry name" value="SERINE_THREONINE-PROTEIN KINASE TOXIN HIPA"/>
    <property type="match status" value="1"/>
</dbReference>
<keyword evidence="2" id="KW-0808">Transferase</keyword>
<name>A0ABZ0AWF9_9BURK</name>
<dbReference type="InterPro" id="IPR052028">
    <property type="entry name" value="HipA_Ser/Thr_kinase"/>
</dbReference>
<dbReference type="Proteomes" id="UP001302257">
    <property type="component" value="Chromosome"/>
</dbReference>
<protein>
    <submittedName>
        <fullName evidence="6">HipA domain-containing protein</fullName>
    </submittedName>
</protein>
<accession>A0ABZ0AWF9</accession>
<evidence type="ECO:0000313" key="6">
    <source>
        <dbReference type="EMBL" id="WNO03982.1"/>
    </source>
</evidence>
<evidence type="ECO:0000313" key="7">
    <source>
        <dbReference type="Proteomes" id="UP001302257"/>
    </source>
</evidence>
<proteinExistence type="inferred from homology"/>
<evidence type="ECO:0000256" key="2">
    <source>
        <dbReference type="ARBA" id="ARBA00022679"/>
    </source>
</evidence>
<evidence type="ECO:0000259" key="4">
    <source>
        <dbReference type="Pfam" id="PF07804"/>
    </source>
</evidence>
<dbReference type="PANTHER" id="PTHR37419">
    <property type="entry name" value="SERINE/THREONINE-PROTEIN KINASE TOXIN HIPA"/>
    <property type="match status" value="1"/>
</dbReference>
<dbReference type="InterPro" id="IPR012893">
    <property type="entry name" value="HipA-like_C"/>
</dbReference>
<dbReference type="NCBIfam" id="TIGR03071">
    <property type="entry name" value="couple_hipA"/>
    <property type="match status" value="1"/>
</dbReference>
<dbReference type="Pfam" id="PF07804">
    <property type="entry name" value="HipA_C"/>
    <property type="match status" value="1"/>
</dbReference>
<organism evidence="6 7">
    <name type="scientific">Rhodoferax mekongensis</name>
    <dbReference type="NCBI Taxonomy" id="3068341"/>
    <lineage>
        <taxon>Bacteria</taxon>
        <taxon>Pseudomonadati</taxon>
        <taxon>Pseudomonadota</taxon>
        <taxon>Betaproteobacteria</taxon>
        <taxon>Burkholderiales</taxon>
        <taxon>Comamonadaceae</taxon>
        <taxon>Rhodoferax</taxon>
    </lineage>
</organism>
<evidence type="ECO:0000259" key="5">
    <source>
        <dbReference type="Pfam" id="PF13657"/>
    </source>
</evidence>
<sequence>MVSTSIKYLRLFLHVQGKRRPIGYLSAYGDILRVSFEEDYIADPARPILSMAYRGATEADTQAILRSRRDARLVGTGGRWPAYFQNLLPESHNRTRLASERHCEEDDEFELLAAAGRDLMGAVEVEPISLQEGIPDVIRHWHTTMGLDVLEPGFVEMPVEDATSLPGVVSKFSAVKDGRRYVVKRQGQAGSFILKLPTTAHPDLVANEYIGYQLCGALGLTCATANIITREEAELPEQMPFNEILAVERFDRQGSRRIHMEEFAQVMNLPPKKKYGTHLETDYAAMLRIVDQLSSRPGPDVQEFVRRFVAFILMGNTDAHLKNWALWYPDSVSPQLAPLYDPVCVTAFFPGTQPNQYALNKHIDAKLSTFTWDDLSNLLKAANLARHSRLLSIAKDTVKQAQAVWPALLQSAPNSVRTAVLARLKGGVSLSKG</sequence>
<dbReference type="InterPro" id="IPR017508">
    <property type="entry name" value="HipA_N1"/>
</dbReference>
<keyword evidence="3" id="KW-0418">Kinase</keyword>
<feature type="domain" description="HipA N-terminal subdomain 1" evidence="5">
    <location>
        <begin position="14"/>
        <end position="125"/>
    </location>
</feature>
<reference evidence="6 7" key="1">
    <citation type="submission" date="2023-08" db="EMBL/GenBank/DDBJ databases">
        <title>Rhodoferax potami sp. nov. and Rhodoferax mekongensis sp. nov., isolated from the Mekong River in Thailand.</title>
        <authorList>
            <person name="Kitikhun S."/>
            <person name="Charoenyingcharoen P."/>
            <person name="Siriarchawattana P."/>
            <person name="Likhitrattanapisal S."/>
            <person name="Nilsakha T."/>
            <person name="Chanpet A."/>
            <person name="Rattanawaree P."/>
            <person name="Ingsriswang S."/>
        </authorList>
    </citation>
    <scope>NUCLEOTIDE SEQUENCE [LARGE SCALE GENOMIC DNA]</scope>
    <source>
        <strain evidence="6 7">TBRC 17307</strain>
    </source>
</reference>
<feature type="domain" description="HipA-like C-terminal" evidence="4">
    <location>
        <begin position="163"/>
        <end position="405"/>
    </location>
</feature>